<dbReference type="Proteomes" id="UP001597389">
    <property type="component" value="Unassembled WGS sequence"/>
</dbReference>
<name>A0ABW4Z7U2_9BACT</name>
<keyword evidence="1" id="KW-1133">Transmembrane helix</keyword>
<organism evidence="2 3">
    <name type="scientific">Rubritalea tangerina</name>
    <dbReference type="NCBI Taxonomy" id="430798"/>
    <lineage>
        <taxon>Bacteria</taxon>
        <taxon>Pseudomonadati</taxon>
        <taxon>Verrucomicrobiota</taxon>
        <taxon>Verrucomicrobiia</taxon>
        <taxon>Verrucomicrobiales</taxon>
        <taxon>Rubritaleaceae</taxon>
        <taxon>Rubritalea</taxon>
    </lineage>
</organism>
<proteinExistence type="predicted"/>
<keyword evidence="1" id="KW-0812">Transmembrane</keyword>
<evidence type="ECO:0000256" key="1">
    <source>
        <dbReference type="SAM" id="Phobius"/>
    </source>
</evidence>
<protein>
    <submittedName>
        <fullName evidence="2">Uncharacterized protein</fullName>
    </submittedName>
</protein>
<reference evidence="3" key="1">
    <citation type="journal article" date="2019" name="Int. J. Syst. Evol. Microbiol.">
        <title>The Global Catalogue of Microorganisms (GCM) 10K type strain sequencing project: providing services to taxonomists for standard genome sequencing and annotation.</title>
        <authorList>
            <consortium name="The Broad Institute Genomics Platform"/>
            <consortium name="The Broad Institute Genome Sequencing Center for Infectious Disease"/>
            <person name="Wu L."/>
            <person name="Ma J."/>
        </authorList>
    </citation>
    <scope>NUCLEOTIDE SEQUENCE [LARGE SCALE GENOMIC DNA]</scope>
    <source>
        <strain evidence="3">CCUG 57942</strain>
    </source>
</reference>
<evidence type="ECO:0000313" key="2">
    <source>
        <dbReference type="EMBL" id="MFD2158013.1"/>
    </source>
</evidence>
<accession>A0ABW4Z7U2</accession>
<keyword evidence="3" id="KW-1185">Reference proteome</keyword>
<evidence type="ECO:0000313" key="3">
    <source>
        <dbReference type="Proteomes" id="UP001597389"/>
    </source>
</evidence>
<gene>
    <name evidence="2" type="ORF">ACFSW8_03775</name>
</gene>
<feature type="transmembrane region" description="Helical" evidence="1">
    <location>
        <begin position="7"/>
        <end position="25"/>
    </location>
</feature>
<dbReference type="EMBL" id="JBHUJB010000018">
    <property type="protein sequence ID" value="MFD2158013.1"/>
    <property type="molecule type" value="Genomic_DNA"/>
</dbReference>
<dbReference type="RefSeq" id="WP_377177477.1">
    <property type="nucleotide sequence ID" value="NZ_JBHUJB010000018.1"/>
</dbReference>
<sequence length="153" mass="17129">MTHTTKAYTFVLVIMCAMVIAIVISDIGRSVTPESTDDEKVTSFDYIEDIEPPEVLDITDSKAKQILMRRHSVSYDADHIEIKPEIGVIRLKGRAWYKNGKEILNGRSDVNSFILLDAETYEVISYEGLFSKGMILGLANKTKSAEQDAAPNR</sequence>
<keyword evidence="1" id="KW-0472">Membrane</keyword>
<comment type="caution">
    <text evidence="2">The sequence shown here is derived from an EMBL/GenBank/DDBJ whole genome shotgun (WGS) entry which is preliminary data.</text>
</comment>